<gene>
    <name evidence="8" type="ORF">GCU69_23345</name>
</gene>
<keyword evidence="6" id="KW-1003">Cell membrane</keyword>
<evidence type="ECO:0000313" key="9">
    <source>
        <dbReference type="Proteomes" id="UP000621266"/>
    </source>
</evidence>
<keyword evidence="2 6" id="KW-0812">Transmembrane</keyword>
<evidence type="ECO:0000256" key="6">
    <source>
        <dbReference type="RuleBase" id="RU361157"/>
    </source>
</evidence>
<feature type="transmembrane region" description="Helical" evidence="6">
    <location>
        <begin position="151"/>
        <end position="178"/>
    </location>
</feature>
<accession>A0ABQ7FFN5</accession>
<keyword evidence="3 6" id="KW-1133">Transmembrane helix</keyword>
<dbReference type="EMBL" id="WHPN01000351">
    <property type="protein sequence ID" value="KAF4406783.1"/>
    <property type="molecule type" value="Genomic_DNA"/>
</dbReference>
<dbReference type="Proteomes" id="UP000621266">
    <property type="component" value="Unassembled WGS sequence"/>
</dbReference>
<dbReference type="InterPro" id="IPR047817">
    <property type="entry name" value="ABC2_TM_bact-type"/>
</dbReference>
<keyword evidence="4 6" id="KW-0472">Membrane</keyword>
<feature type="transmembrane region" description="Helical" evidence="6">
    <location>
        <begin position="39"/>
        <end position="59"/>
    </location>
</feature>
<comment type="caution">
    <text evidence="8">The sequence shown here is derived from an EMBL/GenBank/DDBJ whole genome shotgun (WGS) entry which is preliminary data.</text>
</comment>
<feature type="transmembrane region" description="Helical" evidence="6">
    <location>
        <begin position="185"/>
        <end position="205"/>
    </location>
</feature>
<dbReference type="PIRSF" id="PIRSF006648">
    <property type="entry name" value="DrrB"/>
    <property type="match status" value="1"/>
</dbReference>
<evidence type="ECO:0000256" key="4">
    <source>
        <dbReference type="ARBA" id="ARBA00023136"/>
    </source>
</evidence>
<name>A0ABQ7FFN5_9ACTN</name>
<protein>
    <recommendedName>
        <fullName evidence="6">Transport permease protein</fullName>
    </recommendedName>
</protein>
<dbReference type="Pfam" id="PF01061">
    <property type="entry name" value="ABC2_membrane"/>
    <property type="match status" value="1"/>
</dbReference>
<evidence type="ECO:0000259" key="7">
    <source>
        <dbReference type="PROSITE" id="PS51012"/>
    </source>
</evidence>
<feature type="transmembrane region" description="Helical" evidence="6">
    <location>
        <begin position="117"/>
        <end position="145"/>
    </location>
</feature>
<organism evidence="8 9">
    <name type="scientific">Streptomyces lycii</name>
    <dbReference type="NCBI Taxonomy" id="2654337"/>
    <lineage>
        <taxon>Bacteria</taxon>
        <taxon>Bacillati</taxon>
        <taxon>Actinomycetota</taxon>
        <taxon>Actinomycetes</taxon>
        <taxon>Kitasatosporales</taxon>
        <taxon>Streptomycetaceae</taxon>
        <taxon>Streptomyces</taxon>
    </lineage>
</organism>
<proteinExistence type="inferred from homology"/>
<evidence type="ECO:0000313" key="8">
    <source>
        <dbReference type="EMBL" id="KAF4406783.1"/>
    </source>
</evidence>
<dbReference type="PROSITE" id="PS51012">
    <property type="entry name" value="ABC_TM2"/>
    <property type="match status" value="1"/>
</dbReference>
<dbReference type="PANTHER" id="PTHR43229">
    <property type="entry name" value="NODULATION PROTEIN J"/>
    <property type="match status" value="1"/>
</dbReference>
<dbReference type="InterPro" id="IPR000412">
    <property type="entry name" value="ABC_2_transport"/>
</dbReference>
<evidence type="ECO:0000256" key="5">
    <source>
        <dbReference type="ARBA" id="ARBA00023251"/>
    </source>
</evidence>
<comment type="similarity">
    <text evidence="6">Belongs to the ABC-2 integral membrane protein family.</text>
</comment>
<dbReference type="PANTHER" id="PTHR43229:SF2">
    <property type="entry name" value="NODULATION PROTEIN J"/>
    <property type="match status" value="1"/>
</dbReference>
<feature type="transmembrane region" description="Helical" evidence="6">
    <location>
        <begin position="74"/>
        <end position="96"/>
    </location>
</feature>
<feature type="domain" description="ABC transmembrane type-2" evidence="7">
    <location>
        <begin position="39"/>
        <end position="271"/>
    </location>
</feature>
<evidence type="ECO:0000256" key="3">
    <source>
        <dbReference type="ARBA" id="ARBA00022989"/>
    </source>
</evidence>
<evidence type="ECO:0000256" key="1">
    <source>
        <dbReference type="ARBA" id="ARBA00004141"/>
    </source>
</evidence>
<dbReference type="InterPro" id="IPR051784">
    <property type="entry name" value="Nod_factor_ABC_transporter"/>
</dbReference>
<dbReference type="RefSeq" id="WP_098752425.1">
    <property type="nucleotide sequence ID" value="NZ_WHPN01000351.1"/>
</dbReference>
<comment type="subcellular location">
    <subcellularLocation>
        <location evidence="6">Cell membrane</location>
        <topology evidence="6">Multi-pass membrane protein</topology>
    </subcellularLocation>
    <subcellularLocation>
        <location evidence="1">Membrane</location>
        <topology evidence="1">Multi-pass membrane protein</topology>
    </subcellularLocation>
</comment>
<keyword evidence="5" id="KW-0046">Antibiotic resistance</keyword>
<sequence length="276" mass="28895">MTAVATAAWTPRAPARTAALTETLAVAGRRLRHLRRAPGRFLGITLNPLLTMLVLGFLLEKSLVIPGNGSYQEYLFAGAVIQGGLAGVGPTAIAVASDVRGGVIDRFRSMPVSRGAVLFGHTLADFLVGLGSLVVVTGFGLLLGWRPHGSAAAVLAGFGLIAVFNYVMLWVGVLLGLASRSLETISSLTPLVVTVLPFLSSAFLAPQNLPAWLRAFAEWNPVSAVAQACRELWGNPSAAGSGFPAEHPALVIALTLGAVFLLTTVFGLRRYRTVGN</sequence>
<reference evidence="8 9" key="1">
    <citation type="submission" date="2019-10" db="EMBL/GenBank/DDBJ databases">
        <title>Streptomyces tenebrisbrunneis sp.nov., an endogenous actinomycete isolated from of Lycium ruthenicum.</title>
        <authorList>
            <person name="Ma L."/>
        </authorList>
    </citation>
    <scope>NUCLEOTIDE SEQUENCE [LARGE SCALE GENOMIC DNA]</scope>
    <source>
        <strain evidence="8 9">TRM 66187</strain>
    </source>
</reference>
<evidence type="ECO:0000256" key="2">
    <source>
        <dbReference type="ARBA" id="ARBA00022692"/>
    </source>
</evidence>
<dbReference type="InterPro" id="IPR013525">
    <property type="entry name" value="ABC2_TM"/>
</dbReference>
<keyword evidence="9" id="KW-1185">Reference proteome</keyword>
<keyword evidence="6" id="KW-0813">Transport</keyword>
<feature type="transmembrane region" description="Helical" evidence="6">
    <location>
        <begin position="249"/>
        <end position="268"/>
    </location>
</feature>